<keyword evidence="3" id="KW-1185">Reference proteome</keyword>
<evidence type="ECO:0000313" key="2">
    <source>
        <dbReference type="EMBL" id="CAG8652773.1"/>
    </source>
</evidence>
<name>A0A9N9DXI0_9GLOM</name>
<accession>A0A9N9DXI0</accession>
<dbReference type="GO" id="GO:0003676">
    <property type="term" value="F:nucleic acid binding"/>
    <property type="evidence" value="ECO:0007669"/>
    <property type="project" value="InterPro"/>
</dbReference>
<dbReference type="Pfam" id="PF13358">
    <property type="entry name" value="DDE_3"/>
    <property type="match status" value="1"/>
</dbReference>
<feature type="domain" description="Tc1-like transposase DDE" evidence="1">
    <location>
        <begin position="5"/>
        <end position="67"/>
    </location>
</feature>
<dbReference type="Proteomes" id="UP000789396">
    <property type="component" value="Unassembled WGS sequence"/>
</dbReference>
<dbReference type="AlphaFoldDB" id="A0A9N9DXI0"/>
<protein>
    <submittedName>
        <fullName evidence="2">13392_t:CDS:1</fullName>
    </submittedName>
</protein>
<feature type="non-terminal residue" evidence="2">
    <location>
        <position position="95"/>
    </location>
</feature>
<dbReference type="PANTHER" id="PTHR46564:SF1">
    <property type="entry name" value="TRANSPOSASE"/>
    <property type="match status" value="1"/>
</dbReference>
<comment type="caution">
    <text evidence="2">The sequence shown here is derived from an EMBL/GenBank/DDBJ whole genome shotgun (WGS) entry which is preliminary data.</text>
</comment>
<dbReference type="PANTHER" id="PTHR46564">
    <property type="entry name" value="TRANSPOSASE"/>
    <property type="match status" value="1"/>
</dbReference>
<gene>
    <name evidence="2" type="ORF">RFULGI_LOCUS8527</name>
</gene>
<dbReference type="InterPro" id="IPR036397">
    <property type="entry name" value="RNaseH_sf"/>
</dbReference>
<organism evidence="2 3">
    <name type="scientific">Racocetra fulgida</name>
    <dbReference type="NCBI Taxonomy" id="60492"/>
    <lineage>
        <taxon>Eukaryota</taxon>
        <taxon>Fungi</taxon>
        <taxon>Fungi incertae sedis</taxon>
        <taxon>Mucoromycota</taxon>
        <taxon>Glomeromycotina</taxon>
        <taxon>Glomeromycetes</taxon>
        <taxon>Diversisporales</taxon>
        <taxon>Gigasporaceae</taxon>
        <taxon>Racocetra</taxon>
    </lineage>
</organism>
<dbReference type="EMBL" id="CAJVPZ010013902">
    <property type="protein sequence ID" value="CAG8652773.1"/>
    <property type="molecule type" value="Genomic_DNA"/>
</dbReference>
<reference evidence="2" key="1">
    <citation type="submission" date="2021-06" db="EMBL/GenBank/DDBJ databases">
        <authorList>
            <person name="Kallberg Y."/>
            <person name="Tangrot J."/>
            <person name="Rosling A."/>
        </authorList>
    </citation>
    <scope>NUCLEOTIDE SEQUENCE</scope>
    <source>
        <strain evidence="2">IN212</strain>
    </source>
</reference>
<dbReference type="SUPFAM" id="SSF53098">
    <property type="entry name" value="Ribonuclease H-like"/>
    <property type="match status" value="1"/>
</dbReference>
<dbReference type="OrthoDB" id="2266637at2759"/>
<evidence type="ECO:0000259" key="1">
    <source>
        <dbReference type="Pfam" id="PF13358"/>
    </source>
</evidence>
<dbReference type="Gene3D" id="3.30.420.10">
    <property type="entry name" value="Ribonuclease H-like superfamily/Ribonuclease H"/>
    <property type="match status" value="1"/>
</dbReference>
<proteinExistence type="predicted"/>
<dbReference type="InterPro" id="IPR038717">
    <property type="entry name" value="Tc1-like_DDE_dom"/>
</dbReference>
<dbReference type="InterPro" id="IPR012337">
    <property type="entry name" value="RNaseH-like_sf"/>
</dbReference>
<sequence>MNPFPGKNNIIVLDNAKIHQNEIFVNIVEELGCHVIFLPPYSPDYNPIKTAFSIIKSWIKRNRDFMNAVNDPFYAIIVAYAQITPEIAVNFFREL</sequence>
<evidence type="ECO:0000313" key="3">
    <source>
        <dbReference type="Proteomes" id="UP000789396"/>
    </source>
</evidence>